<feature type="region of interest" description="Disordered" evidence="1">
    <location>
        <begin position="425"/>
        <end position="445"/>
    </location>
</feature>
<evidence type="ECO:0000313" key="6">
    <source>
        <dbReference type="Proteomes" id="UP000636505"/>
    </source>
</evidence>
<evidence type="ECO:0000259" key="3">
    <source>
        <dbReference type="Pfam" id="PF09822"/>
    </source>
</evidence>
<proteinExistence type="predicted"/>
<sequence>MNFKRYQGYLTYFVWPGITLTTAGLVAGLLANWTVLSVTLFWLGLAMIAVSLAASLTWGKHFLEGFWQRRSTQASTNATLSVLSVLVILGLTNFLGAQYDTRIDLTEGQLFTLAPASRTVLEALDSPARVVIFDPRPNPADQQLLNSYRRVNPDLIYEYVDPIARPRLAQEFGLQAPGEVYVQAGERQLLVQRVSPEEPLSERLLTNKLSQLAQTELPKAYMLQGHGEYRIDGTEAGLSEAVTRLEEENYQVEPLNLADTENNIPQDAAILVLARPQQALFDSEVNAIRRYLETGGSLMALIDPNVETGLDALFADWGIELADQVVIDTSGGGQLVGLGPAAPLVTTYGDHPITQALDNGRSFYPLARPLRMQPVEGVSQTPLLLTAPQSHAQPISETGELEADDSPSPEGPFILGVALSRAAEAPNEAPNAESAPESSELNPSEARPEARLVIIGNSSFAADGYFNRQLNGDVFLNAMGWLSKTDRQTLSIRPKQATDRRIVMTVEQQILLTVLVLVVLPLAGLSAAGATWARRR</sequence>
<dbReference type="Pfam" id="PF09822">
    <property type="entry name" value="ABC_transp_aux"/>
    <property type="match status" value="1"/>
</dbReference>
<feature type="transmembrane region" description="Helical" evidence="2">
    <location>
        <begin position="39"/>
        <end position="59"/>
    </location>
</feature>
<dbReference type="SUPFAM" id="SSF52317">
    <property type="entry name" value="Class I glutamine amidotransferase-like"/>
    <property type="match status" value="1"/>
</dbReference>
<feature type="transmembrane region" description="Helical" evidence="2">
    <location>
        <begin position="80"/>
        <end position="99"/>
    </location>
</feature>
<keyword evidence="2" id="KW-0812">Transmembrane</keyword>
<dbReference type="Pfam" id="PF23357">
    <property type="entry name" value="DUF7088"/>
    <property type="match status" value="1"/>
</dbReference>
<evidence type="ECO:0000313" key="5">
    <source>
        <dbReference type="EMBL" id="MBE9076268.1"/>
    </source>
</evidence>
<dbReference type="Proteomes" id="UP000636505">
    <property type="component" value="Unassembled WGS sequence"/>
</dbReference>
<dbReference type="InterPro" id="IPR019196">
    <property type="entry name" value="ABC_transp_unknown"/>
</dbReference>
<dbReference type="InterPro" id="IPR055396">
    <property type="entry name" value="DUF7088"/>
</dbReference>
<comment type="caution">
    <text evidence="5">The sequence shown here is derived from an EMBL/GenBank/DDBJ whole genome shotgun (WGS) entry which is preliminary data.</text>
</comment>
<feature type="domain" description="DUF7088" evidence="4">
    <location>
        <begin position="108"/>
        <end position="176"/>
    </location>
</feature>
<feature type="domain" description="ABC-type uncharacterised transport system" evidence="3">
    <location>
        <begin position="218"/>
        <end position="467"/>
    </location>
</feature>
<dbReference type="AlphaFoldDB" id="A0A8J7DBD8"/>
<dbReference type="RefSeq" id="WP_193904926.1">
    <property type="nucleotide sequence ID" value="NZ_JADEXG010000004.1"/>
</dbReference>
<protein>
    <submittedName>
        <fullName evidence="5">Gldg family protein</fullName>
    </submittedName>
</protein>
<accession>A0A8J7DBD8</accession>
<gene>
    <name evidence="5" type="ORF">IQ241_02975</name>
</gene>
<keyword evidence="2" id="KW-1133">Transmembrane helix</keyword>
<evidence type="ECO:0000256" key="2">
    <source>
        <dbReference type="SAM" id="Phobius"/>
    </source>
</evidence>
<dbReference type="InterPro" id="IPR029062">
    <property type="entry name" value="Class_I_gatase-like"/>
</dbReference>
<feature type="transmembrane region" description="Helical" evidence="2">
    <location>
        <begin position="510"/>
        <end position="533"/>
    </location>
</feature>
<name>A0A8J7DBD8_9CYAN</name>
<feature type="transmembrane region" description="Helical" evidence="2">
    <location>
        <begin position="12"/>
        <end position="33"/>
    </location>
</feature>
<feature type="compositionally biased region" description="Polar residues" evidence="1">
    <location>
        <begin position="387"/>
        <end position="396"/>
    </location>
</feature>
<keyword evidence="6" id="KW-1185">Reference proteome</keyword>
<reference evidence="5" key="1">
    <citation type="submission" date="2020-10" db="EMBL/GenBank/DDBJ databases">
        <authorList>
            <person name="Castelo-Branco R."/>
            <person name="Eusebio N."/>
            <person name="Adriana R."/>
            <person name="Vieira A."/>
            <person name="Brugerolle De Fraissinette N."/>
            <person name="Rezende De Castro R."/>
            <person name="Schneider M.P."/>
            <person name="Vasconcelos V."/>
            <person name="Leao P.N."/>
        </authorList>
    </citation>
    <scope>NUCLEOTIDE SEQUENCE</scope>
    <source>
        <strain evidence="5">LEGE 07310</strain>
    </source>
</reference>
<keyword evidence="2" id="KW-0472">Membrane</keyword>
<evidence type="ECO:0000256" key="1">
    <source>
        <dbReference type="SAM" id="MobiDB-lite"/>
    </source>
</evidence>
<feature type="region of interest" description="Disordered" evidence="1">
    <location>
        <begin position="387"/>
        <end position="413"/>
    </location>
</feature>
<dbReference type="EMBL" id="JADEXG010000004">
    <property type="protein sequence ID" value="MBE9076268.1"/>
    <property type="molecule type" value="Genomic_DNA"/>
</dbReference>
<organism evidence="5 6">
    <name type="scientific">Vasconcelosia minhoensis LEGE 07310</name>
    <dbReference type="NCBI Taxonomy" id="915328"/>
    <lineage>
        <taxon>Bacteria</taxon>
        <taxon>Bacillati</taxon>
        <taxon>Cyanobacteriota</taxon>
        <taxon>Cyanophyceae</taxon>
        <taxon>Nodosilineales</taxon>
        <taxon>Cymatolegaceae</taxon>
        <taxon>Vasconcelosia</taxon>
        <taxon>Vasconcelosia minhoensis</taxon>
    </lineage>
</organism>
<evidence type="ECO:0000259" key="4">
    <source>
        <dbReference type="Pfam" id="PF23357"/>
    </source>
</evidence>